<evidence type="ECO:0000256" key="1">
    <source>
        <dbReference type="SAM" id="MobiDB-lite"/>
    </source>
</evidence>
<sequence length="174" mass="19729">MKKILVLITISLCMFSCKTDTKKEENSVKLETAEIVETPIITLGEFDTKAGDFVSKEIKVQGIVDHVCKHGGKKILLVTDDGDAHIFSEERFDEALMGSEITVTGVVLEERIDEAYLLKMEEDNIKSHSEGKSNEEQFNSKKKHLQQYRDQMKADSTDHISNYSLQYVSHTTIE</sequence>
<protein>
    <submittedName>
        <fullName evidence="2">Uncharacterized protein</fullName>
    </submittedName>
</protein>
<feature type="compositionally biased region" description="Basic and acidic residues" evidence="1">
    <location>
        <begin position="126"/>
        <end position="139"/>
    </location>
</feature>
<keyword evidence="3" id="KW-1185">Reference proteome</keyword>
<accession>A0ABW3WMH7</accession>
<name>A0ABW3WMH7_9FLAO</name>
<reference evidence="3" key="1">
    <citation type="journal article" date="2019" name="Int. J. Syst. Evol. Microbiol.">
        <title>The Global Catalogue of Microorganisms (GCM) 10K type strain sequencing project: providing services to taxonomists for standard genome sequencing and annotation.</title>
        <authorList>
            <consortium name="The Broad Institute Genomics Platform"/>
            <consortium name="The Broad Institute Genome Sequencing Center for Infectious Disease"/>
            <person name="Wu L."/>
            <person name="Ma J."/>
        </authorList>
    </citation>
    <scope>NUCLEOTIDE SEQUENCE [LARGE SCALE GENOMIC DNA]</scope>
    <source>
        <strain evidence="3">CCUG 62221</strain>
    </source>
</reference>
<organism evidence="2 3">
    <name type="scientific">Lutibacter holmesii</name>
    <dbReference type="NCBI Taxonomy" id="1137985"/>
    <lineage>
        <taxon>Bacteria</taxon>
        <taxon>Pseudomonadati</taxon>
        <taxon>Bacteroidota</taxon>
        <taxon>Flavobacteriia</taxon>
        <taxon>Flavobacteriales</taxon>
        <taxon>Flavobacteriaceae</taxon>
        <taxon>Lutibacter</taxon>
    </lineage>
</organism>
<comment type="caution">
    <text evidence="2">The sequence shown here is derived from an EMBL/GenBank/DDBJ whole genome shotgun (WGS) entry which is preliminary data.</text>
</comment>
<dbReference type="Proteomes" id="UP001597241">
    <property type="component" value="Unassembled WGS sequence"/>
</dbReference>
<feature type="region of interest" description="Disordered" evidence="1">
    <location>
        <begin position="126"/>
        <end position="154"/>
    </location>
</feature>
<evidence type="ECO:0000313" key="2">
    <source>
        <dbReference type="EMBL" id="MFD1292416.1"/>
    </source>
</evidence>
<evidence type="ECO:0000313" key="3">
    <source>
        <dbReference type="Proteomes" id="UP001597241"/>
    </source>
</evidence>
<dbReference type="EMBL" id="JBHTMV010000001">
    <property type="protein sequence ID" value="MFD1292416.1"/>
    <property type="molecule type" value="Genomic_DNA"/>
</dbReference>
<gene>
    <name evidence="2" type="ORF">ACFQ5N_01100</name>
</gene>
<proteinExistence type="predicted"/>
<dbReference type="RefSeq" id="WP_386807004.1">
    <property type="nucleotide sequence ID" value="NZ_JBHTMV010000001.1"/>
</dbReference>